<dbReference type="EMBL" id="KV448242">
    <property type="protein sequence ID" value="OAX39644.1"/>
    <property type="molecule type" value="Genomic_DNA"/>
</dbReference>
<keyword evidence="1" id="KW-1133">Transmembrane helix</keyword>
<dbReference type="InParanoid" id="A0A1B7N460"/>
<gene>
    <name evidence="2" type="ORF">K503DRAFT_811990</name>
</gene>
<dbReference type="OrthoDB" id="2548432at2759"/>
<sequence>MSSQMPAIILPPPGAIFIASIQYSSSFLLLAAMMNSFIISFLLVMLIFSTTSSRKRPVFLLNVITLCLAFIGDAFSMYGEIHTTLSPDVPQSTAILLAFVIVFYFAAMVAEAILMLRLLAGYPFRLTPRIRFIAIMSGPVIIKIARIINFSVWLHNYAPTTKGVDSALADGAAYGSWNNKFDWIAQCVDNGLFVIAVSNFVFPVTLNIIQLGLSIGQSNYIRTSLVVVVNSYVIVIGVVFATIWATGTQYFESQQEEDNSAFALSTFRGRSMTESQTMQSHVLSCELPKAAVVIGGAQRDYGKKPYRTLLPNVSDGNGKPILPEYGTKLHTVDLRRRGAPYEENGSWCHGSNADEDHQG</sequence>
<keyword evidence="1" id="KW-0472">Membrane</keyword>
<feature type="transmembrane region" description="Helical" evidence="1">
    <location>
        <begin position="27"/>
        <end position="47"/>
    </location>
</feature>
<feature type="transmembrane region" description="Helical" evidence="1">
    <location>
        <begin position="225"/>
        <end position="245"/>
    </location>
</feature>
<organism evidence="2 3">
    <name type="scientific">Rhizopogon vinicolor AM-OR11-026</name>
    <dbReference type="NCBI Taxonomy" id="1314800"/>
    <lineage>
        <taxon>Eukaryota</taxon>
        <taxon>Fungi</taxon>
        <taxon>Dikarya</taxon>
        <taxon>Basidiomycota</taxon>
        <taxon>Agaricomycotina</taxon>
        <taxon>Agaricomycetes</taxon>
        <taxon>Agaricomycetidae</taxon>
        <taxon>Boletales</taxon>
        <taxon>Suillineae</taxon>
        <taxon>Rhizopogonaceae</taxon>
        <taxon>Rhizopogon</taxon>
    </lineage>
</organism>
<reference evidence="2 3" key="1">
    <citation type="submission" date="2016-06" db="EMBL/GenBank/DDBJ databases">
        <title>Comparative genomics of the ectomycorrhizal sister species Rhizopogon vinicolor and Rhizopogon vesiculosus (Basidiomycota: Boletales) reveals a divergence of the mating type B locus.</title>
        <authorList>
            <consortium name="DOE Joint Genome Institute"/>
            <person name="Mujic A.B."/>
            <person name="Kuo A."/>
            <person name="Tritt A."/>
            <person name="Lipzen A."/>
            <person name="Chen C."/>
            <person name="Johnson J."/>
            <person name="Sharma A."/>
            <person name="Barry K."/>
            <person name="Grigoriev I.V."/>
            <person name="Spatafora J.W."/>
        </authorList>
    </citation>
    <scope>NUCLEOTIDE SEQUENCE [LARGE SCALE GENOMIC DNA]</scope>
    <source>
        <strain evidence="2 3">AM-OR11-026</strain>
    </source>
</reference>
<feature type="transmembrane region" description="Helical" evidence="1">
    <location>
        <begin position="132"/>
        <end position="154"/>
    </location>
</feature>
<protein>
    <submittedName>
        <fullName evidence="2">Uncharacterized protein</fullName>
    </submittedName>
</protein>
<feature type="transmembrane region" description="Helical" evidence="1">
    <location>
        <begin position="191"/>
        <end position="213"/>
    </location>
</feature>
<keyword evidence="1" id="KW-0812">Transmembrane</keyword>
<dbReference type="Proteomes" id="UP000092154">
    <property type="component" value="Unassembled WGS sequence"/>
</dbReference>
<name>A0A1B7N460_9AGAM</name>
<feature type="transmembrane region" description="Helical" evidence="1">
    <location>
        <begin position="59"/>
        <end position="79"/>
    </location>
</feature>
<evidence type="ECO:0000256" key="1">
    <source>
        <dbReference type="SAM" id="Phobius"/>
    </source>
</evidence>
<keyword evidence="3" id="KW-1185">Reference proteome</keyword>
<proteinExistence type="predicted"/>
<dbReference type="AlphaFoldDB" id="A0A1B7N460"/>
<feature type="transmembrane region" description="Helical" evidence="1">
    <location>
        <begin position="94"/>
        <end position="120"/>
    </location>
</feature>
<accession>A0A1B7N460</accession>
<evidence type="ECO:0000313" key="3">
    <source>
        <dbReference type="Proteomes" id="UP000092154"/>
    </source>
</evidence>
<evidence type="ECO:0000313" key="2">
    <source>
        <dbReference type="EMBL" id="OAX39644.1"/>
    </source>
</evidence>